<feature type="domain" description="Poly(A) RNA polymerase mitochondrial-like central palm" evidence="2">
    <location>
        <begin position="553"/>
        <end position="584"/>
    </location>
</feature>
<sequence>MRSLRTFSTTRFTSKQPLFRPYVAPLNQEQKKALRKKILKTMPNFHNGLKRDAQWLLNTFAISVQRSHEREQIHEKIRNIIRSSAGDDYDVEDISMRNYAIDVEPAPLELVIVDKKHPKGLPPGTDFAQLPVVYKPSQLSQLLITHGLDGGFRPQGVDRRQRVRMVDGRPHYVSEEFDRWPEYQSFERGFLYPTILHGQSPAEFKLTLPGPTIRPTLRLLDAYGKMSPYIFNTISLLYIWIRSWGVHDFPPIVLAMMFVKFLQESYMFPNLSPTEKSPDSQGGSPGLAENIAWMPYHDYDQERGSVLLKSLPIDLSLDPKIYFKFDRRSGIVMHDFFKWFVEKKFHGAKERHILSIHTPNTLEPVRRDIYAWKNDQSVVQDPFVPTYNHAYTVSRSALYCLSSIALSAITALSKSKSLGSIYGLHITPPRLEAYWQERYIDKDVIFRSPHVYKFPQEPPKHRSYHTSARLRKDIRRTPQVPVSPTRVGAFRSRTLEKVTNLIKARYGVKYSVECFGSTQYGVDSPSSDLDLVIIDPNRRNGLSPNVKLKALPVRFRDPLTGITCDINVNDRLGIANTELIKRYCDLLPVLREVIMTIKVWAKEYGYNNTGVQGGMVTFSSYALTLMSIGLFQARGFLPNLQNVSKSDPNSHTDFFWLKQKSGGSTQCDIRWKECVGWKPPRDLSVNEAIMDWFRYWGRDHRYETDVMSIRHGGLIPRQEPFQKSGNKLTLPRGADSCDLVRGGDPAETKITAEFAITERAKITAETEGPSWTDLEPVVERDEVGFGLRSPEAAEDASRQLFEETHSQKLAPEEFVAQGIPVDADQQPSLWARQPLCVADPFILTKNVAGAVGHKAIEQFRDDCMRAYILLGSERARKESKGKDGDQGKPKGEPQTQQSRAQGRDIKGAAAEIQSLSQAPKRSRRRSFAND</sequence>
<dbReference type="GO" id="GO:0016779">
    <property type="term" value="F:nucleotidyltransferase activity"/>
    <property type="evidence" value="ECO:0007669"/>
    <property type="project" value="UniProtKB-ARBA"/>
</dbReference>
<dbReference type="AlphaFoldDB" id="W4JPS5"/>
<dbReference type="Gene3D" id="1.10.1410.10">
    <property type="match status" value="2"/>
</dbReference>
<dbReference type="PANTHER" id="PTHR12271">
    <property type="entry name" value="POLY A POLYMERASE CID PAP -RELATED"/>
    <property type="match status" value="1"/>
</dbReference>
<dbReference type="GO" id="GO:0031123">
    <property type="term" value="P:RNA 3'-end processing"/>
    <property type="evidence" value="ECO:0007669"/>
    <property type="project" value="TreeGrafter"/>
</dbReference>
<dbReference type="eggNOG" id="KOG2277">
    <property type="taxonomic scope" value="Eukaryota"/>
</dbReference>
<dbReference type="OrthoDB" id="2274644at2759"/>
<dbReference type="HOGENOM" id="CLU_314497_0_0_1"/>
<reference evidence="3 4" key="1">
    <citation type="journal article" date="2012" name="New Phytol.">
        <title>Insight into trade-off between wood decay and parasitism from the genome of a fungal forest pathogen.</title>
        <authorList>
            <person name="Olson A."/>
            <person name="Aerts A."/>
            <person name="Asiegbu F."/>
            <person name="Belbahri L."/>
            <person name="Bouzid O."/>
            <person name="Broberg A."/>
            <person name="Canback B."/>
            <person name="Coutinho P.M."/>
            <person name="Cullen D."/>
            <person name="Dalman K."/>
            <person name="Deflorio G."/>
            <person name="van Diepen L.T."/>
            <person name="Dunand C."/>
            <person name="Duplessis S."/>
            <person name="Durling M."/>
            <person name="Gonthier P."/>
            <person name="Grimwood J."/>
            <person name="Fossdal C.G."/>
            <person name="Hansson D."/>
            <person name="Henrissat B."/>
            <person name="Hietala A."/>
            <person name="Himmelstrand K."/>
            <person name="Hoffmeister D."/>
            <person name="Hogberg N."/>
            <person name="James T.Y."/>
            <person name="Karlsson M."/>
            <person name="Kohler A."/>
            <person name="Kues U."/>
            <person name="Lee Y.H."/>
            <person name="Lin Y.C."/>
            <person name="Lind M."/>
            <person name="Lindquist E."/>
            <person name="Lombard V."/>
            <person name="Lucas S."/>
            <person name="Lunden K."/>
            <person name="Morin E."/>
            <person name="Murat C."/>
            <person name="Park J."/>
            <person name="Raffaello T."/>
            <person name="Rouze P."/>
            <person name="Salamov A."/>
            <person name="Schmutz J."/>
            <person name="Solheim H."/>
            <person name="Stahlberg J."/>
            <person name="Velez H."/>
            <person name="de Vries R.P."/>
            <person name="Wiebenga A."/>
            <person name="Woodward S."/>
            <person name="Yakovlev I."/>
            <person name="Garbelotto M."/>
            <person name="Martin F."/>
            <person name="Grigoriev I.V."/>
            <person name="Stenlid J."/>
        </authorList>
    </citation>
    <scope>NUCLEOTIDE SEQUENCE [LARGE SCALE GENOMIC DNA]</scope>
    <source>
        <strain evidence="3 4">TC 32-1</strain>
    </source>
</reference>
<gene>
    <name evidence="3" type="ORF">HETIRDRAFT_437163</name>
</gene>
<feature type="compositionally biased region" description="Basic residues" evidence="1">
    <location>
        <begin position="920"/>
        <end position="930"/>
    </location>
</feature>
<dbReference type="SUPFAM" id="SSF81631">
    <property type="entry name" value="PAP/OAS1 substrate-binding domain"/>
    <property type="match status" value="2"/>
</dbReference>
<proteinExistence type="predicted"/>
<dbReference type="InParanoid" id="W4JPS5"/>
<dbReference type="GO" id="GO:0010605">
    <property type="term" value="P:negative regulation of macromolecule metabolic process"/>
    <property type="evidence" value="ECO:0007669"/>
    <property type="project" value="UniProtKB-ARBA"/>
</dbReference>
<protein>
    <recommendedName>
        <fullName evidence="2">Poly(A) RNA polymerase mitochondrial-like central palm domain-containing protein</fullName>
    </recommendedName>
</protein>
<dbReference type="Proteomes" id="UP000030671">
    <property type="component" value="Unassembled WGS sequence"/>
</dbReference>
<feature type="compositionally biased region" description="Basic and acidic residues" evidence="1">
    <location>
        <begin position="874"/>
        <end position="891"/>
    </location>
</feature>
<dbReference type="InterPro" id="IPR043519">
    <property type="entry name" value="NT_sf"/>
</dbReference>
<feature type="region of interest" description="Disordered" evidence="1">
    <location>
        <begin position="874"/>
        <end position="930"/>
    </location>
</feature>
<evidence type="ECO:0000313" key="4">
    <source>
        <dbReference type="Proteomes" id="UP000030671"/>
    </source>
</evidence>
<evidence type="ECO:0000256" key="1">
    <source>
        <dbReference type="SAM" id="MobiDB-lite"/>
    </source>
</evidence>
<dbReference type="GeneID" id="20674933"/>
<dbReference type="STRING" id="747525.W4JPS5"/>
<keyword evidence="4" id="KW-1185">Reference proteome</keyword>
<evidence type="ECO:0000259" key="2">
    <source>
        <dbReference type="Pfam" id="PF22600"/>
    </source>
</evidence>
<organism evidence="3 4">
    <name type="scientific">Heterobasidion irregulare (strain TC 32-1)</name>
    <dbReference type="NCBI Taxonomy" id="747525"/>
    <lineage>
        <taxon>Eukaryota</taxon>
        <taxon>Fungi</taxon>
        <taxon>Dikarya</taxon>
        <taxon>Basidiomycota</taxon>
        <taxon>Agaricomycotina</taxon>
        <taxon>Agaricomycetes</taxon>
        <taxon>Russulales</taxon>
        <taxon>Bondarzewiaceae</taxon>
        <taxon>Heterobasidion</taxon>
        <taxon>Heterobasidion annosum species complex</taxon>
    </lineage>
</organism>
<dbReference type="SUPFAM" id="SSF81301">
    <property type="entry name" value="Nucleotidyltransferase"/>
    <property type="match status" value="1"/>
</dbReference>
<name>W4JPS5_HETIT</name>
<dbReference type="CDD" id="cd05402">
    <property type="entry name" value="NT_PAP_TUTase"/>
    <property type="match status" value="1"/>
</dbReference>
<dbReference type="EMBL" id="KI925466">
    <property type="protein sequence ID" value="ETW75469.1"/>
    <property type="molecule type" value="Genomic_DNA"/>
</dbReference>
<dbReference type="Gene3D" id="3.30.460.10">
    <property type="entry name" value="Beta Polymerase, domain 2"/>
    <property type="match status" value="1"/>
</dbReference>
<accession>W4JPS5</accession>
<dbReference type="Pfam" id="PF22600">
    <property type="entry name" value="MTPAP-like_central"/>
    <property type="match status" value="1"/>
</dbReference>
<dbReference type="RefSeq" id="XP_009552884.1">
    <property type="nucleotide sequence ID" value="XM_009554589.1"/>
</dbReference>
<evidence type="ECO:0000313" key="3">
    <source>
        <dbReference type="EMBL" id="ETW75469.1"/>
    </source>
</evidence>
<dbReference type="InterPro" id="IPR054708">
    <property type="entry name" value="MTPAP-like_central"/>
</dbReference>
<dbReference type="KEGG" id="hir:HETIRDRAFT_437163"/>
<dbReference type="PANTHER" id="PTHR12271:SF40">
    <property type="entry name" value="POLY(A) RNA POLYMERASE GLD2"/>
    <property type="match status" value="1"/>
</dbReference>